<evidence type="ECO:0000313" key="2">
    <source>
        <dbReference type="EMBL" id="OUD16282.1"/>
    </source>
</evidence>
<dbReference type="PANTHER" id="PTHR38598:SF1">
    <property type="entry name" value="INNER MEMBRANE PROTEIN YJCH"/>
    <property type="match status" value="1"/>
</dbReference>
<feature type="transmembrane region" description="Helical" evidence="1">
    <location>
        <begin position="25"/>
        <end position="47"/>
    </location>
</feature>
<dbReference type="InterPro" id="IPR036259">
    <property type="entry name" value="MFS_trans_sf"/>
</dbReference>
<dbReference type="OrthoDB" id="5297034at2"/>
<keyword evidence="1" id="KW-1133">Transmembrane helix</keyword>
<gene>
    <name evidence="2" type="ORF">TPSD3_00745</name>
</gene>
<proteinExistence type="predicted"/>
<feature type="transmembrane region" description="Helical" evidence="1">
    <location>
        <begin position="59"/>
        <end position="83"/>
    </location>
</feature>
<evidence type="ECO:0000256" key="1">
    <source>
        <dbReference type="SAM" id="Phobius"/>
    </source>
</evidence>
<comment type="caution">
    <text evidence="2">The sequence shown here is derived from an EMBL/GenBank/DDBJ whole genome shotgun (WGS) entry which is preliminary data.</text>
</comment>
<organism evidence="2 3">
    <name type="scientific">Thioflexithrix psekupsensis</name>
    <dbReference type="NCBI Taxonomy" id="1570016"/>
    <lineage>
        <taxon>Bacteria</taxon>
        <taxon>Pseudomonadati</taxon>
        <taxon>Pseudomonadota</taxon>
        <taxon>Gammaproteobacteria</taxon>
        <taxon>Thiotrichales</taxon>
        <taxon>Thioflexithrix</taxon>
    </lineage>
</organism>
<dbReference type="RefSeq" id="WP_086486686.1">
    <property type="nucleotide sequence ID" value="NZ_MSLT01000001.1"/>
</dbReference>
<sequence length="101" mass="11200">MQQDIVEKVKNNPKYKELVAKRTPFIWILSALMLGAYYGFILIIAFAPSVFAQSIGGSVITVGIPAGLGIIIFAFVVTGVYVYRANGEFDRLTKEIKEELK</sequence>
<dbReference type="SUPFAM" id="SSF103473">
    <property type="entry name" value="MFS general substrate transporter"/>
    <property type="match status" value="1"/>
</dbReference>
<dbReference type="Proteomes" id="UP000194798">
    <property type="component" value="Unassembled WGS sequence"/>
</dbReference>
<accession>A0A251XCX1</accession>
<keyword evidence="1" id="KW-0472">Membrane</keyword>
<dbReference type="GO" id="GO:0005886">
    <property type="term" value="C:plasma membrane"/>
    <property type="evidence" value="ECO:0007669"/>
    <property type="project" value="TreeGrafter"/>
</dbReference>
<evidence type="ECO:0000313" key="3">
    <source>
        <dbReference type="Proteomes" id="UP000194798"/>
    </source>
</evidence>
<keyword evidence="1" id="KW-0812">Transmembrane</keyword>
<keyword evidence="3" id="KW-1185">Reference proteome</keyword>
<reference evidence="2 3" key="1">
    <citation type="submission" date="2016-12" db="EMBL/GenBank/DDBJ databases">
        <title>Thioflexothrix psekupsii D3 genome sequencing and assembly.</title>
        <authorList>
            <person name="Fomenkov A."/>
            <person name="Vincze T."/>
            <person name="Grabovich M."/>
            <person name="Anton B.P."/>
            <person name="Dubinina G."/>
            <person name="Orlova M."/>
            <person name="Belousova E."/>
            <person name="Roberts R.J."/>
        </authorList>
    </citation>
    <scope>NUCLEOTIDE SEQUENCE [LARGE SCALE GENOMIC DNA]</scope>
    <source>
        <strain evidence="2">D3</strain>
    </source>
</reference>
<dbReference type="Pfam" id="PF04341">
    <property type="entry name" value="DUF485"/>
    <property type="match status" value="1"/>
</dbReference>
<protein>
    <recommendedName>
        <fullName evidence="4">DUF485 domain-containing protein</fullName>
    </recommendedName>
</protein>
<evidence type="ECO:0008006" key="4">
    <source>
        <dbReference type="Google" id="ProtNLM"/>
    </source>
</evidence>
<dbReference type="AlphaFoldDB" id="A0A251XCX1"/>
<dbReference type="InterPro" id="IPR052959">
    <property type="entry name" value="Inner_membrane_assoc"/>
</dbReference>
<dbReference type="InterPro" id="IPR007436">
    <property type="entry name" value="DUF485"/>
</dbReference>
<name>A0A251XCX1_9GAMM</name>
<dbReference type="EMBL" id="MSLT01000001">
    <property type="protein sequence ID" value="OUD16282.1"/>
    <property type="molecule type" value="Genomic_DNA"/>
</dbReference>
<dbReference type="PANTHER" id="PTHR38598">
    <property type="entry name" value="INNER MEMBRANE PROTEIN YJCH"/>
    <property type="match status" value="1"/>
</dbReference>